<evidence type="ECO:0000256" key="1">
    <source>
        <dbReference type="ARBA" id="ARBA00009437"/>
    </source>
</evidence>
<evidence type="ECO:0000313" key="6">
    <source>
        <dbReference type="EMBL" id="TLX79590.1"/>
    </source>
</evidence>
<dbReference type="InterPro" id="IPR036388">
    <property type="entry name" value="WH-like_DNA-bd_sf"/>
</dbReference>
<reference evidence="6 7" key="1">
    <citation type="submission" date="2019-04" db="EMBL/GenBank/DDBJ databases">
        <authorList>
            <person name="Li M."/>
        </authorList>
    </citation>
    <scope>NUCLEOTIDE SEQUENCE [LARGE SCALE GENOMIC DNA]</scope>
    <source>
        <strain evidence="6 7">LAM1902</strain>
    </source>
</reference>
<dbReference type="EMBL" id="SWDV01000005">
    <property type="protein sequence ID" value="TLX79590.1"/>
    <property type="molecule type" value="Genomic_DNA"/>
</dbReference>
<dbReference type="PANTHER" id="PTHR30537">
    <property type="entry name" value="HTH-TYPE TRANSCRIPTIONAL REGULATOR"/>
    <property type="match status" value="1"/>
</dbReference>
<dbReference type="Gene3D" id="3.40.190.290">
    <property type="match status" value="1"/>
</dbReference>
<name>A0A5R9R9A8_9PSED</name>
<dbReference type="RefSeq" id="WP_138521055.1">
    <property type="nucleotide sequence ID" value="NZ_JAOCBK010000008.1"/>
</dbReference>
<keyword evidence="3" id="KW-0238">DNA-binding</keyword>
<dbReference type="FunFam" id="1.10.10.10:FF:000001">
    <property type="entry name" value="LysR family transcriptional regulator"/>
    <property type="match status" value="1"/>
</dbReference>
<dbReference type="InterPro" id="IPR058163">
    <property type="entry name" value="LysR-type_TF_proteobact-type"/>
</dbReference>
<evidence type="ECO:0000259" key="5">
    <source>
        <dbReference type="PROSITE" id="PS50931"/>
    </source>
</evidence>
<comment type="caution">
    <text evidence="6">The sequence shown here is derived from an EMBL/GenBank/DDBJ whole genome shotgun (WGS) entry which is preliminary data.</text>
</comment>
<dbReference type="InterPro" id="IPR005119">
    <property type="entry name" value="LysR_subst-bd"/>
</dbReference>
<dbReference type="Proteomes" id="UP000306635">
    <property type="component" value="Unassembled WGS sequence"/>
</dbReference>
<comment type="similarity">
    <text evidence="1">Belongs to the LysR transcriptional regulatory family.</text>
</comment>
<dbReference type="CDD" id="cd08472">
    <property type="entry name" value="PBP2_CrgA_like_3"/>
    <property type="match status" value="1"/>
</dbReference>
<evidence type="ECO:0000313" key="7">
    <source>
        <dbReference type="Proteomes" id="UP000306635"/>
    </source>
</evidence>
<dbReference type="GO" id="GO:0043565">
    <property type="term" value="F:sequence-specific DNA binding"/>
    <property type="evidence" value="ECO:0007669"/>
    <property type="project" value="TreeGrafter"/>
</dbReference>
<sequence>MERIEQYRIFVQVAELGSFIQASRVLKLPRATVSAAVQQLEAGLGTRLLHRTTRKVSLTADGLQLLERAHPLLHEYDEVDQLFQAHPQQISGRLDIDVPSRIARRLLIPALPEFLRQYPCVQLGLGSTDRLIDPVSEGVDCIIRFGRLANSSLVVKPLGQVLLVNCASPSYLAEHGVPRQLDDLRRGHHCIGYSPTTGGQALPWECPEDDGERSIELPCRMIVNNVESYIASCCAGLGLIQVPLFDIQHLLDAGALVEVLPEHRPAPMPVSMLYPNRRQRSRRLAVFLDWFSAQMQPFLAP</sequence>
<dbReference type="PROSITE" id="PS50931">
    <property type="entry name" value="HTH_LYSR"/>
    <property type="match status" value="1"/>
</dbReference>
<organism evidence="6 7">
    <name type="scientific">Pseudomonas nicosulfuronedens</name>
    <dbReference type="NCBI Taxonomy" id="2571105"/>
    <lineage>
        <taxon>Bacteria</taxon>
        <taxon>Pseudomonadati</taxon>
        <taxon>Pseudomonadota</taxon>
        <taxon>Gammaproteobacteria</taxon>
        <taxon>Pseudomonadales</taxon>
        <taxon>Pseudomonadaceae</taxon>
        <taxon>Pseudomonas</taxon>
    </lineage>
</organism>
<dbReference type="GO" id="GO:0006351">
    <property type="term" value="P:DNA-templated transcription"/>
    <property type="evidence" value="ECO:0007669"/>
    <property type="project" value="TreeGrafter"/>
</dbReference>
<dbReference type="Gene3D" id="1.10.10.10">
    <property type="entry name" value="Winged helix-like DNA-binding domain superfamily/Winged helix DNA-binding domain"/>
    <property type="match status" value="1"/>
</dbReference>
<dbReference type="SUPFAM" id="SSF46785">
    <property type="entry name" value="Winged helix' DNA-binding domain"/>
    <property type="match status" value="1"/>
</dbReference>
<evidence type="ECO:0000256" key="2">
    <source>
        <dbReference type="ARBA" id="ARBA00023015"/>
    </source>
</evidence>
<feature type="domain" description="HTH lysR-type" evidence="5">
    <location>
        <begin position="1"/>
        <end position="59"/>
    </location>
</feature>
<dbReference type="SUPFAM" id="SSF53850">
    <property type="entry name" value="Periplasmic binding protein-like II"/>
    <property type="match status" value="1"/>
</dbReference>
<gene>
    <name evidence="6" type="ORF">FAS41_07960</name>
</gene>
<dbReference type="InterPro" id="IPR000847">
    <property type="entry name" value="LysR_HTH_N"/>
</dbReference>
<protein>
    <submittedName>
        <fullName evidence="6">LysR family transcriptional regulator</fullName>
    </submittedName>
</protein>
<evidence type="ECO:0000256" key="4">
    <source>
        <dbReference type="ARBA" id="ARBA00023163"/>
    </source>
</evidence>
<dbReference type="AlphaFoldDB" id="A0A5R9R9A8"/>
<dbReference type="InterPro" id="IPR036390">
    <property type="entry name" value="WH_DNA-bd_sf"/>
</dbReference>
<dbReference type="Pfam" id="PF00126">
    <property type="entry name" value="HTH_1"/>
    <property type="match status" value="1"/>
</dbReference>
<accession>A0A5R9R9A8</accession>
<keyword evidence="2" id="KW-0805">Transcription regulation</keyword>
<dbReference type="Pfam" id="PF03466">
    <property type="entry name" value="LysR_substrate"/>
    <property type="match status" value="1"/>
</dbReference>
<proteinExistence type="inferred from homology"/>
<keyword evidence="7" id="KW-1185">Reference proteome</keyword>
<dbReference type="GO" id="GO:0003700">
    <property type="term" value="F:DNA-binding transcription factor activity"/>
    <property type="evidence" value="ECO:0007669"/>
    <property type="project" value="InterPro"/>
</dbReference>
<evidence type="ECO:0000256" key="3">
    <source>
        <dbReference type="ARBA" id="ARBA00023125"/>
    </source>
</evidence>
<keyword evidence="4" id="KW-0804">Transcription</keyword>
<dbReference type="PANTHER" id="PTHR30537:SF72">
    <property type="entry name" value="LYSR FAMILY TRANSCRIPTIONAL REGULATOR"/>
    <property type="match status" value="1"/>
</dbReference>
<dbReference type="OrthoDB" id="9786526at2"/>